<dbReference type="SUPFAM" id="SSF57959">
    <property type="entry name" value="Leucine zipper domain"/>
    <property type="match status" value="1"/>
</dbReference>
<keyword evidence="5" id="KW-0238">DNA-binding</keyword>
<proteinExistence type="inferred from homology"/>
<comment type="function">
    <text evidence="1">Putative transcription factor.</text>
</comment>
<evidence type="ECO:0000256" key="7">
    <source>
        <dbReference type="ARBA" id="ARBA00023242"/>
    </source>
</evidence>
<feature type="coiled-coil region" evidence="9">
    <location>
        <begin position="156"/>
        <end position="186"/>
    </location>
</feature>
<keyword evidence="6" id="KW-0804">Transcription</keyword>
<dbReference type="PANTHER" id="PTHR40621">
    <property type="entry name" value="TRANSCRIPTION FACTOR KAPC-RELATED"/>
    <property type="match status" value="1"/>
</dbReference>
<feature type="compositionally biased region" description="Pro residues" evidence="10">
    <location>
        <begin position="221"/>
        <end position="230"/>
    </location>
</feature>
<feature type="compositionally biased region" description="Low complexity" evidence="10">
    <location>
        <begin position="93"/>
        <end position="124"/>
    </location>
</feature>
<evidence type="ECO:0000256" key="2">
    <source>
        <dbReference type="ARBA" id="ARBA00004123"/>
    </source>
</evidence>
<keyword evidence="4" id="KW-0805">Transcription regulation</keyword>
<evidence type="ECO:0000256" key="8">
    <source>
        <dbReference type="ARBA" id="ARBA00044067"/>
    </source>
</evidence>
<dbReference type="GO" id="GO:0000976">
    <property type="term" value="F:transcription cis-regulatory region binding"/>
    <property type="evidence" value="ECO:0007669"/>
    <property type="project" value="InterPro"/>
</dbReference>
<evidence type="ECO:0000256" key="1">
    <source>
        <dbReference type="ARBA" id="ARBA00004049"/>
    </source>
</evidence>
<feature type="compositionally biased region" description="Low complexity" evidence="10">
    <location>
        <begin position="29"/>
        <end position="41"/>
    </location>
</feature>
<dbReference type="GO" id="GO:0001228">
    <property type="term" value="F:DNA-binding transcription activator activity, RNA polymerase II-specific"/>
    <property type="evidence" value="ECO:0007669"/>
    <property type="project" value="TreeGrafter"/>
</dbReference>
<feature type="compositionally biased region" description="Low complexity" evidence="10">
    <location>
        <begin position="144"/>
        <end position="154"/>
    </location>
</feature>
<feature type="region of interest" description="Disordered" evidence="10">
    <location>
        <begin position="264"/>
        <end position="295"/>
    </location>
</feature>
<evidence type="ECO:0000256" key="9">
    <source>
        <dbReference type="SAM" id="Coils"/>
    </source>
</evidence>
<evidence type="ECO:0000259" key="11">
    <source>
        <dbReference type="PROSITE" id="PS00036"/>
    </source>
</evidence>
<feature type="compositionally biased region" description="Polar residues" evidence="10">
    <location>
        <begin position="1"/>
        <end position="12"/>
    </location>
</feature>
<feature type="domain" description="BZIP" evidence="11">
    <location>
        <begin position="143"/>
        <end position="158"/>
    </location>
</feature>
<keyword evidence="9" id="KW-0175">Coiled coil</keyword>
<dbReference type="AlphaFoldDB" id="A0A8H4VAG0"/>
<keyword evidence="7" id="KW-0539">Nucleus</keyword>
<dbReference type="EMBL" id="JAAVMX010000001">
    <property type="protein sequence ID" value="KAF4513666.1"/>
    <property type="molecule type" value="Genomic_DNA"/>
</dbReference>
<dbReference type="InterPro" id="IPR004827">
    <property type="entry name" value="bZIP"/>
</dbReference>
<dbReference type="Proteomes" id="UP000557566">
    <property type="component" value="Unassembled WGS sequence"/>
</dbReference>
<dbReference type="PANTHER" id="PTHR40621:SF11">
    <property type="entry name" value="TRANSCRIPTION FACTOR KAPC-RELATED"/>
    <property type="match status" value="1"/>
</dbReference>
<dbReference type="OrthoDB" id="2593073at2759"/>
<organism evidence="12 13">
    <name type="scientific">Ophiocordyceps sinensis</name>
    <dbReference type="NCBI Taxonomy" id="72228"/>
    <lineage>
        <taxon>Eukaryota</taxon>
        <taxon>Fungi</taxon>
        <taxon>Dikarya</taxon>
        <taxon>Ascomycota</taxon>
        <taxon>Pezizomycotina</taxon>
        <taxon>Sordariomycetes</taxon>
        <taxon>Hypocreomycetidae</taxon>
        <taxon>Hypocreales</taxon>
        <taxon>Ophiocordycipitaceae</taxon>
        <taxon>Ophiocordyceps</taxon>
    </lineage>
</organism>
<feature type="region of interest" description="Disordered" evidence="10">
    <location>
        <begin position="70"/>
        <end position="156"/>
    </location>
</feature>
<feature type="compositionally biased region" description="Basic and acidic residues" evidence="10">
    <location>
        <begin position="271"/>
        <end position="282"/>
    </location>
</feature>
<evidence type="ECO:0000256" key="4">
    <source>
        <dbReference type="ARBA" id="ARBA00023015"/>
    </source>
</evidence>
<evidence type="ECO:0000313" key="12">
    <source>
        <dbReference type="EMBL" id="KAF4513666.1"/>
    </source>
</evidence>
<dbReference type="InterPro" id="IPR046347">
    <property type="entry name" value="bZIP_sf"/>
</dbReference>
<feature type="compositionally biased region" description="Basic and acidic residues" evidence="10">
    <location>
        <begin position="131"/>
        <end position="141"/>
    </location>
</feature>
<feature type="region of interest" description="Disordered" evidence="10">
    <location>
        <begin position="210"/>
        <end position="243"/>
    </location>
</feature>
<dbReference type="Gene3D" id="1.20.5.170">
    <property type="match status" value="1"/>
</dbReference>
<evidence type="ECO:0000256" key="10">
    <source>
        <dbReference type="SAM" id="MobiDB-lite"/>
    </source>
</evidence>
<reference evidence="12 13" key="1">
    <citation type="journal article" date="2020" name="Genome Biol. Evol.">
        <title>A new high-quality draft genome assembly of the Chinese cordyceps Ophiocordyceps sinensis.</title>
        <authorList>
            <person name="Shu R."/>
            <person name="Zhang J."/>
            <person name="Meng Q."/>
            <person name="Zhang H."/>
            <person name="Zhou G."/>
            <person name="Li M."/>
            <person name="Wu P."/>
            <person name="Zhao Y."/>
            <person name="Chen C."/>
            <person name="Qin Q."/>
        </authorList>
    </citation>
    <scope>NUCLEOTIDE SEQUENCE [LARGE SCALE GENOMIC DNA]</scope>
    <source>
        <strain evidence="12 13">IOZ07</strain>
    </source>
</reference>
<sequence>MPQTTGASNQEQQHLRAQLELLQHHEVDPSSTTSDSASHSPPSRPANGYDELATASHDAARTIAAKPPGAEAHIHPDLRGPAAHGAPIPNMMPMASAPAGHSPASSSAPSPTTAIAPAPLSSAPDQVVVPDGRKAKRELSQSKRAAQNRAAQRAFRQRKEGYIKKLEQQVREYSDMEQSVKSMQSENFALREYVIHLQSRLLDLHVELPQPPPNINLSQPTAPPPPPPTVPEQASSGPSVGTPLEVVAQAVAGLAAQEQIIENQQAFPNRGQEDTRTAEEINRQLQSEEPCVRSL</sequence>
<gene>
    <name evidence="12" type="ORF">G6O67_000908</name>
</gene>
<comment type="similarity">
    <text evidence="3">Belongs to the bZIP family.</text>
</comment>
<name>A0A8H4VAG0_9HYPO</name>
<dbReference type="GO" id="GO:0090575">
    <property type="term" value="C:RNA polymerase II transcription regulator complex"/>
    <property type="evidence" value="ECO:0007669"/>
    <property type="project" value="TreeGrafter"/>
</dbReference>
<accession>A0A8H4VAG0</accession>
<evidence type="ECO:0000256" key="3">
    <source>
        <dbReference type="ARBA" id="ARBA00007163"/>
    </source>
</evidence>
<dbReference type="SMART" id="SM00338">
    <property type="entry name" value="BRLZ"/>
    <property type="match status" value="1"/>
</dbReference>
<comment type="caution">
    <text evidence="12">The sequence shown here is derived from an EMBL/GenBank/DDBJ whole genome shotgun (WGS) entry which is preliminary data.</text>
</comment>
<comment type="subcellular location">
    <subcellularLocation>
        <location evidence="2">Nucleus</location>
    </subcellularLocation>
</comment>
<dbReference type="PROSITE" id="PS00036">
    <property type="entry name" value="BZIP_BASIC"/>
    <property type="match status" value="1"/>
</dbReference>
<feature type="region of interest" description="Disordered" evidence="10">
    <location>
        <begin position="1"/>
        <end position="58"/>
    </location>
</feature>
<dbReference type="Pfam" id="PF00170">
    <property type="entry name" value="bZIP_1"/>
    <property type="match status" value="1"/>
</dbReference>
<dbReference type="InterPro" id="IPR050936">
    <property type="entry name" value="AP-1-like"/>
</dbReference>
<evidence type="ECO:0000313" key="13">
    <source>
        <dbReference type="Proteomes" id="UP000557566"/>
    </source>
</evidence>
<keyword evidence="13" id="KW-1185">Reference proteome</keyword>
<evidence type="ECO:0000256" key="5">
    <source>
        <dbReference type="ARBA" id="ARBA00023125"/>
    </source>
</evidence>
<evidence type="ECO:0000256" key="6">
    <source>
        <dbReference type="ARBA" id="ARBA00023163"/>
    </source>
</evidence>
<protein>
    <recommendedName>
        <fullName evidence="8">Putative transcription factor kapC</fullName>
    </recommendedName>
</protein>